<keyword evidence="5" id="KW-0539">Nucleus</keyword>
<evidence type="ECO:0000256" key="2">
    <source>
        <dbReference type="ARBA" id="ARBA00007688"/>
    </source>
</evidence>
<dbReference type="CDD" id="cd08050">
    <property type="entry name" value="TAF6C"/>
    <property type="match status" value="1"/>
</dbReference>
<keyword evidence="8" id="KW-1185">Reference proteome</keyword>
<evidence type="ECO:0000256" key="5">
    <source>
        <dbReference type="ARBA" id="ARBA00023242"/>
    </source>
</evidence>
<dbReference type="GO" id="GO:0046982">
    <property type="term" value="F:protein heterodimerization activity"/>
    <property type="evidence" value="ECO:0007669"/>
    <property type="project" value="InterPro"/>
</dbReference>
<dbReference type="InterPro" id="IPR046344">
    <property type="entry name" value="TAF6_C_sf"/>
</dbReference>
<protein>
    <recommendedName>
        <fullName evidence="6">TAF6 C-terminal HEAT repeat domain-containing protein</fullName>
    </recommendedName>
</protein>
<dbReference type="InterPro" id="IPR011442">
    <property type="entry name" value="TAF6_C"/>
</dbReference>
<dbReference type="InterPro" id="IPR037796">
    <property type="entry name" value="TAF6"/>
</dbReference>
<dbReference type="PANTHER" id="PTHR10221">
    <property type="entry name" value="TRANSCRIPTION INITIATION FACTOR TFIID SUBUNIT 6"/>
    <property type="match status" value="1"/>
</dbReference>
<proteinExistence type="inferred from homology"/>
<dbReference type="SUPFAM" id="SSF47113">
    <property type="entry name" value="Histone-fold"/>
    <property type="match status" value="1"/>
</dbReference>
<feature type="domain" description="TAF6 C-terminal HEAT repeat" evidence="6">
    <location>
        <begin position="201"/>
        <end position="383"/>
    </location>
</feature>
<comment type="similarity">
    <text evidence="2">Belongs to the TAF6 family.</text>
</comment>
<dbReference type="AlphaFoldDB" id="A0A9P1IE48"/>
<comment type="caution">
    <text evidence="7">The sequence shown here is derived from an EMBL/GenBank/DDBJ whole genome shotgun (WGS) entry which is preliminary data.</text>
</comment>
<evidence type="ECO:0000256" key="3">
    <source>
        <dbReference type="ARBA" id="ARBA00023015"/>
    </source>
</evidence>
<dbReference type="InterPro" id="IPR016024">
    <property type="entry name" value="ARM-type_fold"/>
</dbReference>
<name>A0A9P1IE48_9PELO</name>
<dbReference type="OrthoDB" id="361039at2759"/>
<dbReference type="Proteomes" id="UP001152747">
    <property type="component" value="Unassembled WGS sequence"/>
</dbReference>
<dbReference type="GO" id="GO:0000124">
    <property type="term" value="C:SAGA complex"/>
    <property type="evidence" value="ECO:0007669"/>
    <property type="project" value="InterPro"/>
</dbReference>
<evidence type="ECO:0000256" key="1">
    <source>
        <dbReference type="ARBA" id="ARBA00004123"/>
    </source>
</evidence>
<dbReference type="PANTHER" id="PTHR10221:SF9">
    <property type="entry name" value="TRANSCRIPTION INITIATION FACTOR TFIID SUBUNIT 6"/>
    <property type="match status" value="1"/>
</dbReference>
<evidence type="ECO:0000313" key="8">
    <source>
        <dbReference type="Proteomes" id="UP001152747"/>
    </source>
</evidence>
<keyword evidence="4" id="KW-0804">Transcription</keyword>
<dbReference type="SUPFAM" id="SSF48371">
    <property type="entry name" value="ARM repeat"/>
    <property type="match status" value="1"/>
</dbReference>
<dbReference type="GO" id="GO:0016251">
    <property type="term" value="F:RNA polymerase II general transcription initiation factor activity"/>
    <property type="evidence" value="ECO:0007669"/>
    <property type="project" value="InterPro"/>
</dbReference>
<dbReference type="InterPro" id="IPR009072">
    <property type="entry name" value="Histone-fold"/>
</dbReference>
<accession>A0A9P1IE48</accession>
<dbReference type="EMBL" id="CANHGI010000002">
    <property type="protein sequence ID" value="CAI5442446.1"/>
    <property type="molecule type" value="Genomic_DNA"/>
</dbReference>
<dbReference type="Gene3D" id="1.25.40.770">
    <property type="entry name" value="TAF6, C-terminal HEAT repeat domain"/>
    <property type="match status" value="1"/>
</dbReference>
<dbReference type="CDD" id="cd00076">
    <property type="entry name" value="HFD_SF"/>
    <property type="match status" value="1"/>
</dbReference>
<comment type="subcellular location">
    <subcellularLocation>
        <location evidence="1">Nucleus</location>
    </subcellularLocation>
</comment>
<gene>
    <name evidence="7" type="ORF">CAMP_LOCUS5083</name>
</gene>
<dbReference type="GO" id="GO:0046695">
    <property type="term" value="C:SLIK (SAGA-like) complex"/>
    <property type="evidence" value="ECO:0007669"/>
    <property type="project" value="InterPro"/>
</dbReference>
<dbReference type="GO" id="GO:0005669">
    <property type="term" value="C:transcription factor TFIID complex"/>
    <property type="evidence" value="ECO:0007669"/>
    <property type="project" value="InterPro"/>
</dbReference>
<organism evidence="7 8">
    <name type="scientific">Caenorhabditis angaria</name>
    <dbReference type="NCBI Taxonomy" id="860376"/>
    <lineage>
        <taxon>Eukaryota</taxon>
        <taxon>Metazoa</taxon>
        <taxon>Ecdysozoa</taxon>
        <taxon>Nematoda</taxon>
        <taxon>Chromadorea</taxon>
        <taxon>Rhabditida</taxon>
        <taxon>Rhabditina</taxon>
        <taxon>Rhabditomorpha</taxon>
        <taxon>Rhabditoidea</taxon>
        <taxon>Rhabditidae</taxon>
        <taxon>Peloderinae</taxon>
        <taxon>Caenorhabditis</taxon>
    </lineage>
</organism>
<reference evidence="7" key="1">
    <citation type="submission" date="2022-11" db="EMBL/GenBank/DDBJ databases">
        <authorList>
            <person name="Kikuchi T."/>
        </authorList>
    </citation>
    <scope>NUCLEOTIDE SEQUENCE</scope>
    <source>
        <strain evidence="7">PS1010</strain>
    </source>
</reference>
<dbReference type="FunFam" id="1.25.40.770:FF:000001">
    <property type="entry name" value="Transcription initiation factor TFIID subunit 6"/>
    <property type="match status" value="1"/>
</dbReference>
<evidence type="ECO:0000313" key="7">
    <source>
        <dbReference type="EMBL" id="CAI5442446.1"/>
    </source>
</evidence>
<evidence type="ECO:0000259" key="6">
    <source>
        <dbReference type="Pfam" id="PF07571"/>
    </source>
</evidence>
<evidence type="ECO:0000256" key="4">
    <source>
        <dbReference type="ARBA" id="ARBA00023163"/>
    </source>
</evidence>
<dbReference type="GO" id="GO:0003713">
    <property type="term" value="F:transcription coactivator activity"/>
    <property type="evidence" value="ECO:0007669"/>
    <property type="project" value="TreeGrafter"/>
</dbReference>
<dbReference type="GO" id="GO:0051123">
    <property type="term" value="P:RNA polymerase II preinitiation complex assembly"/>
    <property type="evidence" value="ECO:0007669"/>
    <property type="project" value="TreeGrafter"/>
</dbReference>
<sequence>MSKSERDGLVQICCDYLGISKIDQDAKNLVEHFNKEFIRRTIILAKKWANRSGRSKLQPSDWTNAVAALQKSEFAKSVFPLLDTFNLDIDNLHPIPGSSNLYAKPNREIEIDPNGKTMGSNNMPIQERIRSYFLVTDGNLSKSAYTLNLSEEDIDDEEDMKPEKFTDHSVKFDTSAIKMYQQSLKTNKNEQIVGLKPNVVESLSMEQQAFMREFLNTSLTADDKKRQEALRSLEKDASLQQMIPHLVQIIQRCITANIAQKCLSLIIYGCRTLRCICINRSIDLSMHLHILLPLLLTCIIGRSEDICIRPESDNHWVLRDYATKTLLLIFKNHIRPEHLPNLKLRVYQYVYNVIRNENSSPAAMFGAVPVLSEFAEYENMESLVHIFSELANKHRDIHNDNIMNPHLQTMALDSLRLHQQIVKYDAIVRTRLDNWKERNCIK</sequence>
<dbReference type="Pfam" id="PF07571">
    <property type="entry name" value="TAF6_C"/>
    <property type="match status" value="1"/>
</dbReference>
<keyword evidence="3" id="KW-0805">Transcription regulation</keyword>